<accession>A0A842HE99</accession>
<protein>
    <submittedName>
        <fullName evidence="3">Uncharacterized protein</fullName>
    </submittedName>
</protein>
<dbReference type="RefSeq" id="WP_185674664.1">
    <property type="nucleotide sequence ID" value="NZ_JACHVB010000014.1"/>
</dbReference>
<proteinExistence type="predicted"/>
<feature type="compositionally biased region" description="Polar residues" evidence="1">
    <location>
        <begin position="272"/>
        <end position="281"/>
    </location>
</feature>
<keyword evidence="4" id="KW-1185">Reference proteome</keyword>
<evidence type="ECO:0000313" key="4">
    <source>
        <dbReference type="Proteomes" id="UP000546464"/>
    </source>
</evidence>
<organism evidence="3 4">
    <name type="scientific">Ruficoccus amylovorans</name>
    <dbReference type="NCBI Taxonomy" id="1804625"/>
    <lineage>
        <taxon>Bacteria</taxon>
        <taxon>Pseudomonadati</taxon>
        <taxon>Verrucomicrobiota</taxon>
        <taxon>Opitutia</taxon>
        <taxon>Puniceicoccales</taxon>
        <taxon>Cerasicoccaceae</taxon>
        <taxon>Ruficoccus</taxon>
    </lineage>
</organism>
<feature type="chain" id="PRO_5032791571" evidence="2">
    <location>
        <begin position="21"/>
        <end position="281"/>
    </location>
</feature>
<name>A0A842HE99_9BACT</name>
<reference evidence="3 4" key="1">
    <citation type="submission" date="2020-07" db="EMBL/GenBank/DDBJ databases">
        <authorList>
            <person name="Feng X."/>
        </authorList>
    </citation>
    <scope>NUCLEOTIDE SEQUENCE [LARGE SCALE GENOMIC DNA]</scope>
    <source>
        <strain evidence="3 4">JCM31066</strain>
    </source>
</reference>
<evidence type="ECO:0000256" key="1">
    <source>
        <dbReference type="SAM" id="MobiDB-lite"/>
    </source>
</evidence>
<evidence type="ECO:0000313" key="3">
    <source>
        <dbReference type="EMBL" id="MBC2593661.1"/>
    </source>
</evidence>
<comment type="caution">
    <text evidence="3">The sequence shown here is derived from an EMBL/GenBank/DDBJ whole genome shotgun (WGS) entry which is preliminary data.</text>
</comment>
<sequence length="281" mass="31607">MFIKASFCSLLVISSLGLYADDHFEAAQVCTMQGQSEAADRYAQMDFTRFVAGNATLFNDNNTDTTVKGFAYFDLEDDDLREELKEKTKEGYSVLLSFVLQQVVGKPRPLRIEYIGTVNDKDSDKSRAQQFQANQISRANNVLEQTSEPGLKVVDVTSLVKHTLKGRWLVLRFEQDGLRIEDGGNDLYQFNPNNSTVRLTFTKDKKKLKGVIDGYHEDGLGGLLPDMQTNILPDMQSDIVPDMSSDLVPDMHKNILPDMDTQNILPDMPQGSIIQDQNNQQ</sequence>
<feature type="signal peptide" evidence="2">
    <location>
        <begin position="1"/>
        <end position="20"/>
    </location>
</feature>
<evidence type="ECO:0000256" key="2">
    <source>
        <dbReference type="SAM" id="SignalP"/>
    </source>
</evidence>
<dbReference type="EMBL" id="JACHVB010000014">
    <property type="protein sequence ID" value="MBC2593661.1"/>
    <property type="molecule type" value="Genomic_DNA"/>
</dbReference>
<dbReference type="AlphaFoldDB" id="A0A842HE99"/>
<dbReference type="Proteomes" id="UP000546464">
    <property type="component" value="Unassembled WGS sequence"/>
</dbReference>
<gene>
    <name evidence="3" type="ORF">H5P28_05235</name>
</gene>
<feature type="region of interest" description="Disordered" evidence="1">
    <location>
        <begin position="260"/>
        <end position="281"/>
    </location>
</feature>
<keyword evidence="2" id="KW-0732">Signal</keyword>